<accession>A0AAN9HWU4</accession>
<dbReference type="GO" id="GO:0003677">
    <property type="term" value="F:DNA binding"/>
    <property type="evidence" value="ECO:0007669"/>
    <property type="project" value="UniProtKB-KW"/>
</dbReference>
<keyword evidence="1" id="KW-0862">Zinc</keyword>
<evidence type="ECO:0000313" key="5">
    <source>
        <dbReference type="Proteomes" id="UP001372338"/>
    </source>
</evidence>
<dbReference type="EC" id="2.7.7.7" evidence="1"/>
<keyword evidence="1" id="KW-0004">4Fe-4S</keyword>
<keyword evidence="5" id="KW-1185">Reference proteome</keyword>
<comment type="cofactor">
    <cofactor evidence="1">
        <name>[4Fe-4S] cluster</name>
        <dbReference type="ChEBI" id="CHEBI:49883"/>
    </cofactor>
</comment>
<dbReference type="AlphaFoldDB" id="A0AAN9HWU4"/>
<gene>
    <name evidence="4" type="ORF">RIF29_33473</name>
</gene>
<dbReference type="GO" id="GO:0006272">
    <property type="term" value="P:leading strand elongation"/>
    <property type="evidence" value="ECO:0007669"/>
    <property type="project" value="TreeGrafter"/>
</dbReference>
<dbReference type="SUPFAM" id="SSF56672">
    <property type="entry name" value="DNA/RNA polymerases"/>
    <property type="match status" value="1"/>
</dbReference>
<dbReference type="PANTHER" id="PTHR10670">
    <property type="entry name" value="DNA POLYMERASE EPSILON CATALYTIC SUBUNIT A"/>
    <property type="match status" value="1"/>
</dbReference>
<dbReference type="GO" id="GO:0045004">
    <property type="term" value="P:DNA replication proofreading"/>
    <property type="evidence" value="ECO:0007669"/>
    <property type="project" value="TreeGrafter"/>
</dbReference>
<dbReference type="GO" id="GO:0008270">
    <property type="term" value="F:zinc ion binding"/>
    <property type="evidence" value="ECO:0007669"/>
    <property type="project" value="UniProtKB-KW"/>
</dbReference>
<reference evidence="4 5" key="1">
    <citation type="submission" date="2024-01" db="EMBL/GenBank/DDBJ databases">
        <title>The genomes of 5 underutilized Papilionoideae crops provide insights into root nodulation and disease resistanc.</title>
        <authorList>
            <person name="Yuan L."/>
        </authorList>
    </citation>
    <scope>NUCLEOTIDE SEQUENCE [LARGE SCALE GENOMIC DNA]</scope>
    <source>
        <strain evidence="4">ZHUSHIDOU_FW_LH</strain>
        <tissue evidence="4">Leaf</tissue>
    </source>
</reference>
<name>A0AAN9HWU4_CROPI</name>
<proteinExistence type="inferred from homology"/>
<dbReference type="PANTHER" id="PTHR10670:SF0">
    <property type="entry name" value="DNA POLYMERASE EPSILON CATALYTIC SUBUNIT A"/>
    <property type="match status" value="1"/>
</dbReference>
<dbReference type="GO" id="GO:0003887">
    <property type="term" value="F:DNA-directed DNA polymerase activity"/>
    <property type="evidence" value="ECO:0007669"/>
    <property type="project" value="UniProtKB-KW"/>
</dbReference>
<dbReference type="GO" id="GO:0051539">
    <property type="term" value="F:4 iron, 4 sulfur cluster binding"/>
    <property type="evidence" value="ECO:0007669"/>
    <property type="project" value="UniProtKB-KW"/>
</dbReference>
<keyword evidence="1" id="KW-0235">DNA replication</keyword>
<evidence type="ECO:0000256" key="1">
    <source>
        <dbReference type="RuleBase" id="RU365029"/>
    </source>
</evidence>
<dbReference type="Proteomes" id="UP001372338">
    <property type="component" value="Unassembled WGS sequence"/>
</dbReference>
<comment type="similarity">
    <text evidence="1">Belongs to the DNA polymerase type-B family.</text>
</comment>
<dbReference type="GO" id="GO:0000278">
    <property type="term" value="P:mitotic cell cycle"/>
    <property type="evidence" value="ECO:0007669"/>
    <property type="project" value="TreeGrafter"/>
</dbReference>
<feature type="region of interest" description="Disordered" evidence="2">
    <location>
        <begin position="372"/>
        <end position="414"/>
    </location>
</feature>
<evidence type="ECO:0000256" key="2">
    <source>
        <dbReference type="SAM" id="MobiDB-lite"/>
    </source>
</evidence>
<dbReference type="GO" id="GO:0008622">
    <property type="term" value="C:epsilon DNA polymerase complex"/>
    <property type="evidence" value="ECO:0007669"/>
    <property type="project" value="InterPro"/>
</dbReference>
<keyword evidence="1" id="KW-0548">Nucleotidyltransferase</keyword>
<keyword evidence="1" id="KW-0539">Nucleus</keyword>
<comment type="function">
    <text evidence="1">DNA polymerase II participates in chromosomal DNA replication.</text>
</comment>
<comment type="subcellular location">
    <subcellularLocation>
        <location evidence="1">Nucleus</location>
    </subcellularLocation>
</comment>
<evidence type="ECO:0000259" key="3">
    <source>
        <dbReference type="Pfam" id="PF22634"/>
    </source>
</evidence>
<dbReference type="InterPro" id="IPR029703">
    <property type="entry name" value="POL2"/>
</dbReference>
<dbReference type="Pfam" id="PF22634">
    <property type="entry name" value="POL2_thumb"/>
    <property type="match status" value="1"/>
</dbReference>
<protein>
    <recommendedName>
        <fullName evidence="1">DNA polymerase epsilon catalytic subunit</fullName>
        <ecNumber evidence="1">2.7.7.7</ecNumber>
    </recommendedName>
</protein>
<dbReference type="GO" id="GO:0008310">
    <property type="term" value="F:single-stranded DNA 3'-5' DNA exonuclease activity"/>
    <property type="evidence" value="ECO:0007669"/>
    <property type="project" value="TreeGrafter"/>
</dbReference>
<dbReference type="InterPro" id="IPR043502">
    <property type="entry name" value="DNA/RNA_pol_sf"/>
</dbReference>
<feature type="domain" description="DNA polymerase epsilon ,catalytic subunit A thumb" evidence="3">
    <location>
        <begin position="121"/>
        <end position="285"/>
    </location>
</feature>
<keyword evidence="1" id="KW-0238">DNA-binding</keyword>
<dbReference type="InterPro" id="IPR055191">
    <property type="entry name" value="POL2_thumb"/>
</dbReference>
<evidence type="ECO:0000313" key="4">
    <source>
        <dbReference type="EMBL" id="KAK7250794.1"/>
    </source>
</evidence>
<keyword evidence="1" id="KW-0411">Iron-sulfur</keyword>
<comment type="caution">
    <text evidence="4">The sequence shown here is derived from an EMBL/GenBank/DDBJ whole genome shotgun (WGS) entry which is preliminary data.</text>
</comment>
<dbReference type="EMBL" id="JAYWIO010000007">
    <property type="protein sequence ID" value="KAK7250794.1"/>
    <property type="molecule type" value="Genomic_DNA"/>
</dbReference>
<organism evidence="4 5">
    <name type="scientific">Crotalaria pallida</name>
    <name type="common">Smooth rattlebox</name>
    <name type="synonym">Crotalaria striata</name>
    <dbReference type="NCBI Taxonomy" id="3830"/>
    <lineage>
        <taxon>Eukaryota</taxon>
        <taxon>Viridiplantae</taxon>
        <taxon>Streptophyta</taxon>
        <taxon>Embryophyta</taxon>
        <taxon>Tracheophyta</taxon>
        <taxon>Spermatophyta</taxon>
        <taxon>Magnoliopsida</taxon>
        <taxon>eudicotyledons</taxon>
        <taxon>Gunneridae</taxon>
        <taxon>Pentapetalae</taxon>
        <taxon>rosids</taxon>
        <taxon>fabids</taxon>
        <taxon>Fabales</taxon>
        <taxon>Fabaceae</taxon>
        <taxon>Papilionoideae</taxon>
        <taxon>50 kb inversion clade</taxon>
        <taxon>genistoids sensu lato</taxon>
        <taxon>core genistoids</taxon>
        <taxon>Crotalarieae</taxon>
        <taxon>Crotalaria</taxon>
    </lineage>
</organism>
<keyword evidence="1" id="KW-0239">DNA-directed DNA polymerase</keyword>
<feature type="compositionally biased region" description="Basic and acidic residues" evidence="2">
    <location>
        <begin position="372"/>
        <end position="381"/>
    </location>
</feature>
<feature type="compositionally biased region" description="Low complexity" evidence="2">
    <location>
        <begin position="393"/>
        <end position="405"/>
    </location>
</feature>
<keyword evidence="1" id="KW-0408">Iron</keyword>
<dbReference type="GO" id="GO:0006297">
    <property type="term" value="P:nucleotide-excision repair, DNA gap filling"/>
    <property type="evidence" value="ECO:0007669"/>
    <property type="project" value="TreeGrafter"/>
</dbReference>
<sequence>MLWFQQLINNLDRDLQYAIRVEGKMDLESVSNYDEVKDAIMEKPPSIVTDEVCTACDFNRPGKTCLRKLEWVWRGETFMAKKIDYYHVKKQIESEFVDGADDERPSKSFLDLPNETHFLLRAELFDKFLHGSTLEECYSAVASVANSWLDLLDNQGKDIADSELLDYISESSTMSKSLVDYGGQKSCAVTTARRLADFLGGEMVKDKGLRCQYIAASEPKGTPVSERAVPVAIFEIDAGRMKHFVRKWCKISSDVGIRSIIDWSYYKQRLSSAIQKIITIPTAMQKVANLVPRVVHPDWLHKKVREKEDKFRQRKLVDLFPKVSQDKLSKRHNDCDSIHLVKEEHIVNDLEDFGNKAKSSTFGPRPIIRHYEANNERHPVKINDQVDPDQRQNDNSSNDQPLSQQNDDDDDVFNDDGTLLELKGFEIMRLGELKLIKVFQVY</sequence>
<keyword evidence="1" id="KW-0863">Zinc-finger</keyword>
<keyword evidence="1" id="KW-0479">Metal-binding</keyword>
<comment type="catalytic activity">
    <reaction evidence="1">
        <text>DNA(n) + a 2'-deoxyribonucleoside 5'-triphosphate = DNA(n+1) + diphosphate</text>
        <dbReference type="Rhea" id="RHEA:22508"/>
        <dbReference type="Rhea" id="RHEA-COMP:17339"/>
        <dbReference type="Rhea" id="RHEA-COMP:17340"/>
        <dbReference type="ChEBI" id="CHEBI:33019"/>
        <dbReference type="ChEBI" id="CHEBI:61560"/>
        <dbReference type="ChEBI" id="CHEBI:173112"/>
        <dbReference type="EC" id="2.7.7.7"/>
    </reaction>
</comment>
<dbReference type="GO" id="GO:0006287">
    <property type="term" value="P:base-excision repair, gap-filling"/>
    <property type="evidence" value="ECO:0007669"/>
    <property type="project" value="TreeGrafter"/>
</dbReference>
<keyword evidence="1" id="KW-0808">Transferase</keyword>